<protein>
    <recommendedName>
        <fullName evidence="3">DUF3710 domain-containing protein</fullName>
    </recommendedName>
</protein>
<dbReference type="InterPro" id="IPR022183">
    <property type="entry name" value="DUF3710"/>
</dbReference>
<evidence type="ECO:0000313" key="1">
    <source>
        <dbReference type="EMBL" id="BAU86839.1"/>
    </source>
</evidence>
<proteinExistence type="predicted"/>
<name>A0A160P537_STRLU</name>
<gene>
    <name evidence="1" type="ORF">SLA_5970</name>
</gene>
<dbReference type="EMBL" id="AP017424">
    <property type="protein sequence ID" value="BAU86839.1"/>
    <property type="molecule type" value="Genomic_DNA"/>
</dbReference>
<organism evidence="1 2">
    <name type="scientific">Streptomyces laurentii</name>
    <dbReference type="NCBI Taxonomy" id="39478"/>
    <lineage>
        <taxon>Bacteria</taxon>
        <taxon>Bacillati</taxon>
        <taxon>Actinomycetota</taxon>
        <taxon>Actinomycetes</taxon>
        <taxon>Kitasatosporales</taxon>
        <taxon>Streptomycetaceae</taxon>
        <taxon>Streptomyces</taxon>
    </lineage>
</organism>
<keyword evidence="2" id="KW-1185">Reference proteome</keyword>
<reference evidence="1 2" key="1">
    <citation type="journal article" date="2016" name="Genome Announc.">
        <title>Complete Genome Sequence of Thiostrepton-Producing Streptomyces laurentii ATCC 31255.</title>
        <authorList>
            <person name="Doi K."/>
            <person name="Fujino Y."/>
            <person name="Nagayoshi Y."/>
            <person name="Ohshima T."/>
            <person name="Ogata S."/>
        </authorList>
    </citation>
    <scope>NUCLEOTIDE SEQUENCE [LARGE SCALE GENOMIC DNA]</scope>
    <source>
        <strain evidence="1 2">ATCC 31255</strain>
    </source>
</reference>
<dbReference type="KEGG" id="slau:SLA_5970"/>
<sequence length="175" mass="18762">MPGTDLLDLGGLRLPQWPDTEIRLESGGVPARLLAATALHEGTVLQLQAYRGTSAQWATVRAEFIDGVREQGGTARERTGPHGVEIRCTLPADSGEDPEAGPDLRVLGREGPGWLLRGTVTGPDIDPGPDHEDWAADYFAEVVVVPGFGRRRAVSLAAAWGRVRTAEPIPLRFPA</sequence>
<dbReference type="AlphaFoldDB" id="A0A160P537"/>
<evidence type="ECO:0000313" key="2">
    <source>
        <dbReference type="Proteomes" id="UP000217676"/>
    </source>
</evidence>
<accession>A0A160P537</accession>
<dbReference type="Pfam" id="PF12502">
    <property type="entry name" value="DUF3710"/>
    <property type="match status" value="1"/>
</dbReference>
<evidence type="ECO:0008006" key="3">
    <source>
        <dbReference type="Google" id="ProtNLM"/>
    </source>
</evidence>
<dbReference type="RefSeq" id="WP_359876148.1">
    <property type="nucleotide sequence ID" value="NZ_JBEYHT010000017.1"/>
</dbReference>
<dbReference type="Proteomes" id="UP000217676">
    <property type="component" value="Chromosome"/>
</dbReference>